<dbReference type="InterPro" id="IPR013328">
    <property type="entry name" value="6PGD_dom2"/>
</dbReference>
<dbReference type="Pfam" id="PF14833">
    <property type="entry name" value="NAD_binding_11"/>
    <property type="match status" value="1"/>
</dbReference>
<dbReference type="GO" id="GO:0050661">
    <property type="term" value="F:NADP binding"/>
    <property type="evidence" value="ECO:0007669"/>
    <property type="project" value="InterPro"/>
</dbReference>
<dbReference type="KEGG" id="pswu:SY83_08725"/>
<evidence type="ECO:0000313" key="5">
    <source>
        <dbReference type="EMBL" id="ANE46348.1"/>
    </source>
</evidence>
<evidence type="ECO:0000259" key="3">
    <source>
        <dbReference type="Pfam" id="PF07238"/>
    </source>
</evidence>
<dbReference type="Pfam" id="PF03446">
    <property type="entry name" value="NAD_binding_2"/>
    <property type="match status" value="1"/>
</dbReference>
<dbReference type="PROSITE" id="PS00895">
    <property type="entry name" value="3_HYDROXYISOBUT_DH"/>
    <property type="match status" value="1"/>
</dbReference>
<dbReference type="STRING" id="1178515.SY83_08725"/>
<dbReference type="RefSeq" id="WP_068605888.1">
    <property type="nucleotide sequence ID" value="NZ_CP011388.1"/>
</dbReference>
<dbReference type="Gene3D" id="3.40.50.720">
    <property type="entry name" value="NAD(P)-binding Rossmann-like Domain"/>
    <property type="match status" value="1"/>
</dbReference>
<dbReference type="InterPro" id="IPR009875">
    <property type="entry name" value="PilZ_domain"/>
</dbReference>
<dbReference type="Pfam" id="PF07238">
    <property type="entry name" value="PilZ"/>
    <property type="match status" value="1"/>
</dbReference>
<dbReference type="InterPro" id="IPR008927">
    <property type="entry name" value="6-PGluconate_DH-like_C_sf"/>
</dbReference>
<evidence type="ECO:0000259" key="4">
    <source>
        <dbReference type="Pfam" id="PF14833"/>
    </source>
</evidence>
<organism evidence="5 6">
    <name type="scientific">Paenibacillus swuensis</name>
    <dbReference type="NCBI Taxonomy" id="1178515"/>
    <lineage>
        <taxon>Bacteria</taxon>
        <taxon>Bacillati</taxon>
        <taxon>Bacillota</taxon>
        <taxon>Bacilli</taxon>
        <taxon>Bacillales</taxon>
        <taxon>Paenibacillaceae</taxon>
        <taxon>Paenibacillus</taxon>
    </lineage>
</organism>
<dbReference type="PANTHER" id="PTHR43060">
    <property type="entry name" value="3-HYDROXYISOBUTYRATE DEHYDROGENASE-LIKE 1, MITOCHONDRIAL-RELATED"/>
    <property type="match status" value="1"/>
</dbReference>
<dbReference type="Gene3D" id="2.40.10.220">
    <property type="entry name" value="predicted glycosyltransferase like domains"/>
    <property type="match status" value="1"/>
</dbReference>
<sequence>MKTIGFIGLGTMGKPMAANLIKKGYAVIVYNRTMDKAAELVELGAETAANPSEIAKLSDVIITMVSNDASLEQVIFGPEGIIHGIRSGTAVIDCSTVSPTLSRRIASELGEHFVGFLDAPVTGSKPAAIDGTLLFMVGGDNAVLDAQQDVFGTLGSRIIHMGPSGSGSYAKLAHNTIVGINNAAFAEGMMLAAQAGLDPEKFLQVVRLGSAGSKAAELKGNKIIERDFSTQFSLALMLKDLKLAASLTNELRMPSPLLDSAKNLFQMADSKGYSEDDLCSVVRVYEEWTNNEIQTIQTATNPTTQDAETAAELAPERRRSSRLQLNIQLQISVYQWEQEGAFKGQTIEGTLVDLSNSGLQILSSFPLAEDMFIVIHFPKEADLPPVTGKIIRADHQEDQFRYGCMLTGLPPHTRLKLEYYIERQLSL</sequence>
<evidence type="ECO:0000259" key="2">
    <source>
        <dbReference type="Pfam" id="PF03446"/>
    </source>
</evidence>
<dbReference type="SUPFAM" id="SSF141371">
    <property type="entry name" value="PilZ domain-like"/>
    <property type="match status" value="1"/>
</dbReference>
<dbReference type="GO" id="GO:0051287">
    <property type="term" value="F:NAD binding"/>
    <property type="evidence" value="ECO:0007669"/>
    <property type="project" value="InterPro"/>
</dbReference>
<reference evidence="5 6" key="1">
    <citation type="submission" date="2015-01" db="EMBL/GenBank/DDBJ databases">
        <title>Paenibacillus swuensis/DY6/whole genome sequencing.</title>
        <authorList>
            <person name="Kim M.K."/>
            <person name="Srinivasan S."/>
            <person name="Lee J.-J."/>
        </authorList>
    </citation>
    <scope>NUCLEOTIDE SEQUENCE [LARGE SCALE GENOMIC DNA]</scope>
    <source>
        <strain evidence="5 6">DY6</strain>
    </source>
</reference>
<comment type="similarity">
    <text evidence="1">Belongs to the HIBADH-related family.</text>
</comment>
<feature type="domain" description="3-hydroxyisobutyrate dehydrogenase-like NAD-binding" evidence="4">
    <location>
        <begin position="165"/>
        <end position="285"/>
    </location>
</feature>
<dbReference type="PATRIC" id="fig|1178515.4.peg.1742"/>
<dbReference type="InterPro" id="IPR029154">
    <property type="entry name" value="HIBADH-like_NADP-bd"/>
</dbReference>
<name>A0A172TH12_9BACL</name>
<protein>
    <submittedName>
        <fullName evidence="5">Tartronate semialdehyde reductase</fullName>
    </submittedName>
</protein>
<dbReference type="GO" id="GO:0035438">
    <property type="term" value="F:cyclic-di-GMP binding"/>
    <property type="evidence" value="ECO:0007669"/>
    <property type="project" value="InterPro"/>
</dbReference>
<dbReference type="InterPro" id="IPR036291">
    <property type="entry name" value="NAD(P)-bd_dom_sf"/>
</dbReference>
<dbReference type="GO" id="GO:0016054">
    <property type="term" value="P:organic acid catabolic process"/>
    <property type="evidence" value="ECO:0007669"/>
    <property type="project" value="UniProtKB-ARBA"/>
</dbReference>
<dbReference type="InterPro" id="IPR002204">
    <property type="entry name" value="3-OH-isobutyrate_DH-rel_CS"/>
</dbReference>
<dbReference type="EMBL" id="CP011388">
    <property type="protein sequence ID" value="ANE46348.1"/>
    <property type="molecule type" value="Genomic_DNA"/>
</dbReference>
<proteinExistence type="inferred from homology"/>
<dbReference type="PANTHER" id="PTHR43060:SF15">
    <property type="entry name" value="3-HYDROXYISOBUTYRATE DEHYDROGENASE-LIKE 1, MITOCHONDRIAL-RELATED"/>
    <property type="match status" value="1"/>
</dbReference>
<dbReference type="GO" id="GO:0016491">
    <property type="term" value="F:oxidoreductase activity"/>
    <property type="evidence" value="ECO:0007669"/>
    <property type="project" value="InterPro"/>
</dbReference>
<dbReference type="Gene3D" id="1.10.1040.10">
    <property type="entry name" value="N-(1-d-carboxylethyl)-l-norvaline Dehydrogenase, domain 2"/>
    <property type="match status" value="1"/>
</dbReference>
<dbReference type="SUPFAM" id="SSF51735">
    <property type="entry name" value="NAD(P)-binding Rossmann-fold domains"/>
    <property type="match status" value="1"/>
</dbReference>
<evidence type="ECO:0000256" key="1">
    <source>
        <dbReference type="ARBA" id="ARBA00009080"/>
    </source>
</evidence>
<accession>A0A172TH12</accession>
<dbReference type="AlphaFoldDB" id="A0A172TH12"/>
<feature type="domain" description="6-phosphogluconate dehydrogenase NADP-binding" evidence="2">
    <location>
        <begin position="3"/>
        <end position="162"/>
    </location>
</feature>
<dbReference type="Proteomes" id="UP000076927">
    <property type="component" value="Chromosome"/>
</dbReference>
<dbReference type="InterPro" id="IPR006115">
    <property type="entry name" value="6PGDH_NADP-bd"/>
</dbReference>
<dbReference type="OrthoDB" id="9786703at2"/>
<feature type="domain" description="PilZ" evidence="3">
    <location>
        <begin position="316"/>
        <end position="422"/>
    </location>
</feature>
<dbReference type="SUPFAM" id="SSF48179">
    <property type="entry name" value="6-phosphogluconate dehydrogenase C-terminal domain-like"/>
    <property type="match status" value="1"/>
</dbReference>
<keyword evidence="6" id="KW-1185">Reference proteome</keyword>
<gene>
    <name evidence="5" type="ORF">SY83_08725</name>
</gene>
<evidence type="ECO:0000313" key="6">
    <source>
        <dbReference type="Proteomes" id="UP000076927"/>
    </source>
</evidence>